<evidence type="ECO:0000313" key="8">
    <source>
        <dbReference type="Proteomes" id="UP001140172"/>
    </source>
</evidence>
<dbReference type="InterPro" id="IPR013907">
    <property type="entry name" value="Sds3"/>
</dbReference>
<dbReference type="SMART" id="SM01401">
    <property type="entry name" value="Sds3"/>
    <property type="match status" value="1"/>
</dbReference>
<protein>
    <recommendedName>
        <fullName evidence="9">Sds3-like-domain-containing protein</fullName>
    </recommendedName>
</protein>
<gene>
    <name evidence="7" type="ORF">GGI15_000592</name>
</gene>
<dbReference type="GO" id="GO:0005654">
    <property type="term" value="C:nucleoplasm"/>
    <property type="evidence" value="ECO:0007669"/>
    <property type="project" value="UniProtKB-ARBA"/>
</dbReference>
<reference evidence="7" key="1">
    <citation type="submission" date="2022-07" db="EMBL/GenBank/DDBJ databases">
        <title>Phylogenomic reconstructions and comparative analyses of Kickxellomycotina fungi.</title>
        <authorList>
            <person name="Reynolds N.K."/>
            <person name="Stajich J.E."/>
            <person name="Barry K."/>
            <person name="Grigoriev I.V."/>
            <person name="Crous P."/>
            <person name="Smith M.E."/>
        </authorList>
    </citation>
    <scope>NUCLEOTIDE SEQUENCE</scope>
    <source>
        <strain evidence="7">BCRC 34489</strain>
    </source>
</reference>
<proteinExistence type="predicted"/>
<dbReference type="Pfam" id="PF08598">
    <property type="entry name" value="Sds3"/>
    <property type="match status" value="1"/>
</dbReference>
<dbReference type="OrthoDB" id="70376at2759"/>
<evidence type="ECO:0000256" key="1">
    <source>
        <dbReference type="ARBA" id="ARBA00004123"/>
    </source>
</evidence>
<evidence type="ECO:0000256" key="3">
    <source>
        <dbReference type="ARBA" id="ARBA00023015"/>
    </source>
</evidence>
<organism evidence="7 8">
    <name type="scientific">Coemansia interrupta</name>
    <dbReference type="NCBI Taxonomy" id="1126814"/>
    <lineage>
        <taxon>Eukaryota</taxon>
        <taxon>Fungi</taxon>
        <taxon>Fungi incertae sedis</taxon>
        <taxon>Zoopagomycota</taxon>
        <taxon>Kickxellomycotina</taxon>
        <taxon>Kickxellomycetes</taxon>
        <taxon>Kickxellales</taxon>
        <taxon>Kickxellaceae</taxon>
        <taxon>Coemansia</taxon>
    </lineage>
</organism>
<dbReference type="PANTHER" id="PTHR21964">
    <property type="entry name" value="BREAST CANCER METASTASIS-SUPPRESSOR 1"/>
    <property type="match status" value="1"/>
</dbReference>
<comment type="subcellular location">
    <subcellularLocation>
        <location evidence="1">Nucleus</location>
    </subcellularLocation>
</comment>
<keyword evidence="4" id="KW-0804">Transcription</keyword>
<evidence type="ECO:0000256" key="4">
    <source>
        <dbReference type="ARBA" id="ARBA00023163"/>
    </source>
</evidence>
<accession>A0A9W8LPF3</accession>
<evidence type="ECO:0000256" key="2">
    <source>
        <dbReference type="ARBA" id="ARBA00022491"/>
    </source>
</evidence>
<dbReference type="AlphaFoldDB" id="A0A9W8LPF3"/>
<dbReference type="Proteomes" id="UP001140172">
    <property type="component" value="Unassembled WGS sequence"/>
</dbReference>
<evidence type="ECO:0008006" key="9">
    <source>
        <dbReference type="Google" id="ProtNLM"/>
    </source>
</evidence>
<sequence length="315" mass="34739">MDDYRQQQQYQQQQQQQQQQHYGYQQEPRLDGAHAHYGGHSNGAPPAHYNIAGPSSGYAWASYTASSSLNGGPSAHMSSDGMMLASGHKGKGPAGGTQPLRIKISERLQQIDREAFETEERRYQQKGEEIHSEVGQILRGTHPAFVEGISRLAAERDRTVQGAEQNHRYLVELYTRAYREERAAAESAYAEERQMVYDKIAADIDERRRRLKEEKDGLDISMDFVFEPGSRTSSKRNLRRRGMDSLLGFGDAGGAATAAGGRGQSKRKKDQALSMQGIAESDIVSDLVAIRLATGVTGPLSTATHGKKSSKAGKR</sequence>
<evidence type="ECO:0000256" key="5">
    <source>
        <dbReference type="ARBA" id="ARBA00023242"/>
    </source>
</evidence>
<dbReference type="EMBL" id="JANBUM010000017">
    <property type="protein sequence ID" value="KAJ2787630.1"/>
    <property type="molecule type" value="Genomic_DNA"/>
</dbReference>
<feature type="region of interest" description="Disordered" evidence="6">
    <location>
        <begin position="255"/>
        <end position="274"/>
    </location>
</feature>
<evidence type="ECO:0000256" key="6">
    <source>
        <dbReference type="SAM" id="MobiDB-lite"/>
    </source>
</evidence>
<feature type="region of interest" description="Disordered" evidence="6">
    <location>
        <begin position="68"/>
        <end position="101"/>
    </location>
</feature>
<name>A0A9W8LPF3_9FUNG</name>
<feature type="compositionally biased region" description="Low complexity" evidence="6">
    <location>
        <begin position="1"/>
        <end position="26"/>
    </location>
</feature>
<keyword evidence="5" id="KW-0539">Nucleus</keyword>
<dbReference type="GO" id="GO:0010468">
    <property type="term" value="P:regulation of gene expression"/>
    <property type="evidence" value="ECO:0007669"/>
    <property type="project" value="UniProtKB-ARBA"/>
</dbReference>
<keyword evidence="3" id="KW-0805">Transcription regulation</keyword>
<feature type="region of interest" description="Disordered" evidence="6">
    <location>
        <begin position="1"/>
        <end position="55"/>
    </location>
</feature>
<keyword evidence="8" id="KW-1185">Reference proteome</keyword>
<comment type="caution">
    <text evidence="7">The sequence shown here is derived from an EMBL/GenBank/DDBJ whole genome shotgun (WGS) entry which is preliminary data.</text>
</comment>
<keyword evidence="2" id="KW-0678">Repressor</keyword>
<evidence type="ECO:0000313" key="7">
    <source>
        <dbReference type="EMBL" id="KAJ2787630.1"/>
    </source>
</evidence>